<accession>A0A8X7VPE8</accession>
<keyword evidence="2" id="KW-1185">Reference proteome</keyword>
<comment type="caution">
    <text evidence="1">The sequence shown here is derived from an EMBL/GenBank/DDBJ whole genome shotgun (WGS) entry which is preliminary data.</text>
</comment>
<protein>
    <submittedName>
        <fullName evidence="1">Uncharacterized protein</fullName>
    </submittedName>
</protein>
<sequence>MKRPMEDVYGKDDVEGFAKGKKETEEHYRVLLRLANEHRQSQSEWHETSSKVNAIAAQIDLLDDIIKAEGKFDFVADLEKLTAEHIEAEANLADVKVKVPDWFKQSQSEWHETSSKVNAIAAQIDLLDDIIKAEGKFDFVADLEKLTAEHIEAEANLADVKVKVPDWFKFGEK</sequence>
<evidence type="ECO:0000313" key="2">
    <source>
        <dbReference type="Proteomes" id="UP000886595"/>
    </source>
</evidence>
<name>A0A8X7VPE8_BRACI</name>
<proteinExistence type="predicted"/>
<organism evidence="1 2">
    <name type="scientific">Brassica carinata</name>
    <name type="common">Ethiopian mustard</name>
    <name type="synonym">Abyssinian cabbage</name>
    <dbReference type="NCBI Taxonomy" id="52824"/>
    <lineage>
        <taxon>Eukaryota</taxon>
        <taxon>Viridiplantae</taxon>
        <taxon>Streptophyta</taxon>
        <taxon>Embryophyta</taxon>
        <taxon>Tracheophyta</taxon>
        <taxon>Spermatophyta</taxon>
        <taxon>Magnoliopsida</taxon>
        <taxon>eudicotyledons</taxon>
        <taxon>Gunneridae</taxon>
        <taxon>Pentapetalae</taxon>
        <taxon>rosids</taxon>
        <taxon>malvids</taxon>
        <taxon>Brassicales</taxon>
        <taxon>Brassicaceae</taxon>
        <taxon>Brassiceae</taxon>
        <taxon>Brassica</taxon>
    </lineage>
</organism>
<gene>
    <name evidence="1" type="ORF">Bca52824_017865</name>
</gene>
<dbReference type="EMBL" id="JAAMPC010000004">
    <property type="protein sequence ID" value="KAG2314743.1"/>
    <property type="molecule type" value="Genomic_DNA"/>
</dbReference>
<dbReference type="AlphaFoldDB" id="A0A8X7VPE8"/>
<dbReference type="Proteomes" id="UP000886595">
    <property type="component" value="Unassembled WGS sequence"/>
</dbReference>
<reference evidence="1 2" key="1">
    <citation type="submission" date="2020-02" db="EMBL/GenBank/DDBJ databases">
        <authorList>
            <person name="Ma Q."/>
            <person name="Huang Y."/>
            <person name="Song X."/>
            <person name="Pei D."/>
        </authorList>
    </citation>
    <scope>NUCLEOTIDE SEQUENCE [LARGE SCALE GENOMIC DNA]</scope>
    <source>
        <strain evidence="1">Sxm20200214</strain>
        <tissue evidence="1">Leaf</tissue>
    </source>
</reference>
<evidence type="ECO:0000313" key="1">
    <source>
        <dbReference type="EMBL" id="KAG2314743.1"/>
    </source>
</evidence>